<protein>
    <submittedName>
        <fullName evidence="1">Uncharacterized protein</fullName>
    </submittedName>
</protein>
<dbReference type="HOGENOM" id="CLU_3307393_0_0_9"/>
<evidence type="ECO:0000313" key="1">
    <source>
        <dbReference type="EMBL" id="EDO61767.1"/>
    </source>
</evidence>
<comment type="caution">
    <text evidence="1">The sequence shown here is derived from an EMBL/GenBank/DDBJ whole genome shotgun (WGS) entry which is preliminary data.</text>
</comment>
<accession>A7VRT7</accession>
<reference evidence="1 2" key="1">
    <citation type="submission" date="2007-08" db="EMBL/GenBank/DDBJ databases">
        <title>Draft genome sequence of Clostridium leptum (DSM 753).</title>
        <authorList>
            <person name="Sudarsanam P."/>
            <person name="Ley R."/>
            <person name="Guruge J."/>
            <person name="Turnbaugh P.J."/>
            <person name="Mahowald M."/>
            <person name="Liep D."/>
            <person name="Gordon J."/>
        </authorList>
    </citation>
    <scope>NUCLEOTIDE SEQUENCE [LARGE SCALE GENOMIC DNA]</scope>
    <source>
        <strain evidence="1 2">DSM 753</strain>
    </source>
</reference>
<reference evidence="1 2" key="2">
    <citation type="submission" date="2007-08" db="EMBL/GenBank/DDBJ databases">
        <authorList>
            <person name="Fulton L."/>
            <person name="Clifton S."/>
            <person name="Fulton B."/>
            <person name="Xu J."/>
            <person name="Minx P."/>
            <person name="Pepin K.H."/>
            <person name="Johnson M."/>
            <person name="Thiruvilangam P."/>
            <person name="Bhonagiri V."/>
            <person name="Nash W.E."/>
            <person name="Wang C."/>
            <person name="Mardis E.R."/>
            <person name="Wilson R.K."/>
        </authorList>
    </citation>
    <scope>NUCLEOTIDE SEQUENCE [LARGE SCALE GENOMIC DNA]</scope>
    <source>
        <strain evidence="1 2">DSM 753</strain>
    </source>
</reference>
<proteinExistence type="predicted"/>
<dbReference type="EMBL" id="ABCB02000017">
    <property type="protein sequence ID" value="EDO61767.1"/>
    <property type="molecule type" value="Genomic_DNA"/>
</dbReference>
<organism evidence="1 2">
    <name type="scientific">[Clostridium] leptum DSM 753</name>
    <dbReference type="NCBI Taxonomy" id="428125"/>
    <lineage>
        <taxon>Bacteria</taxon>
        <taxon>Bacillati</taxon>
        <taxon>Bacillota</taxon>
        <taxon>Clostridia</taxon>
        <taxon>Eubacteriales</taxon>
        <taxon>Oscillospiraceae</taxon>
        <taxon>Oscillospiraceae incertae sedis</taxon>
    </lineage>
</organism>
<evidence type="ECO:0000313" key="2">
    <source>
        <dbReference type="Proteomes" id="UP000003490"/>
    </source>
</evidence>
<gene>
    <name evidence="1" type="ORF">CLOLEP_01271</name>
</gene>
<name>A7VRT7_9FIRM</name>
<dbReference type="Proteomes" id="UP000003490">
    <property type="component" value="Unassembled WGS sequence"/>
</dbReference>
<sequence>MGILSCFRGFVFSKGECGCESRLFPYQLFRLAKWPRASK</sequence>
<dbReference type="AlphaFoldDB" id="A7VRT7"/>